<feature type="region of interest" description="Disordered" evidence="5">
    <location>
        <begin position="127"/>
        <end position="150"/>
    </location>
</feature>
<dbReference type="EMBL" id="JAQQWN010000010">
    <property type="protein sequence ID" value="KAK8062416.1"/>
    <property type="molecule type" value="Genomic_DNA"/>
</dbReference>
<name>A0ABR1UU12_9PEZI</name>
<protein>
    <submittedName>
        <fullName evidence="6">Cytochrome c oxidase assembly protein</fullName>
    </submittedName>
</protein>
<evidence type="ECO:0000313" key="7">
    <source>
        <dbReference type="Proteomes" id="UP001433268"/>
    </source>
</evidence>
<comment type="similarity">
    <text evidence="2">Belongs to the PET117 family.</text>
</comment>
<organism evidence="6 7">
    <name type="scientific">Apiospora hydei</name>
    <dbReference type="NCBI Taxonomy" id="1337664"/>
    <lineage>
        <taxon>Eukaryota</taxon>
        <taxon>Fungi</taxon>
        <taxon>Dikarya</taxon>
        <taxon>Ascomycota</taxon>
        <taxon>Pezizomycotina</taxon>
        <taxon>Sordariomycetes</taxon>
        <taxon>Xylariomycetidae</taxon>
        <taxon>Amphisphaeriales</taxon>
        <taxon>Apiosporaceae</taxon>
        <taxon>Apiospora</taxon>
    </lineage>
</organism>
<dbReference type="InterPro" id="IPR031568">
    <property type="entry name" value="Pet117"/>
</dbReference>
<dbReference type="RefSeq" id="XP_066661015.1">
    <property type="nucleotide sequence ID" value="XM_066818827.1"/>
</dbReference>
<keyword evidence="3" id="KW-0809">Transit peptide</keyword>
<comment type="caution">
    <text evidence="6">The sequence shown here is derived from an EMBL/GenBank/DDBJ whole genome shotgun (WGS) entry which is preliminary data.</text>
</comment>
<evidence type="ECO:0000256" key="1">
    <source>
        <dbReference type="ARBA" id="ARBA00004173"/>
    </source>
</evidence>
<proteinExistence type="inferred from homology"/>
<evidence type="ECO:0000313" key="6">
    <source>
        <dbReference type="EMBL" id="KAK8062416.1"/>
    </source>
</evidence>
<dbReference type="Pfam" id="PF15786">
    <property type="entry name" value="PET117"/>
    <property type="match status" value="1"/>
</dbReference>
<dbReference type="PANTHER" id="PTHR28163:SF1">
    <property type="entry name" value="PROTEIN PET117 HOMOLOG, MITOCHONDRIAL"/>
    <property type="match status" value="1"/>
</dbReference>
<evidence type="ECO:0000256" key="2">
    <source>
        <dbReference type="ARBA" id="ARBA00008197"/>
    </source>
</evidence>
<dbReference type="GeneID" id="92051887"/>
<sequence length="150" mass="17472">MWPKLPTAKSLIHIHGHLGSMSSAHQVCSAIDNAVIEQNRRESFKRPCYSSCHYAPRKPVHHVASFQAHSGRHLLLALGTVVFVHFQQQFEKDAMHQGVVRDMEQQRVKKERQLDFDMQRALEEEYRKGQTVKDSVTELEPPKRYQGRYH</sequence>
<reference evidence="6 7" key="1">
    <citation type="submission" date="2023-01" db="EMBL/GenBank/DDBJ databases">
        <title>Analysis of 21 Apiospora genomes using comparative genomics revels a genus with tremendous synthesis potential of carbohydrate active enzymes and secondary metabolites.</title>
        <authorList>
            <person name="Sorensen T."/>
        </authorList>
    </citation>
    <scope>NUCLEOTIDE SEQUENCE [LARGE SCALE GENOMIC DNA]</scope>
    <source>
        <strain evidence="6 7">CBS 114990</strain>
    </source>
</reference>
<comment type="subcellular location">
    <subcellularLocation>
        <location evidence="1">Mitochondrion</location>
    </subcellularLocation>
</comment>
<dbReference type="PANTHER" id="PTHR28163">
    <property type="entry name" value="PROTEIN PET117 HOMOLOG, MITOCHONDRIAL"/>
    <property type="match status" value="1"/>
</dbReference>
<keyword evidence="4" id="KW-0496">Mitochondrion</keyword>
<evidence type="ECO:0000256" key="4">
    <source>
        <dbReference type="ARBA" id="ARBA00023128"/>
    </source>
</evidence>
<accession>A0ABR1UU12</accession>
<gene>
    <name evidence="6" type="ORF">PG997_014513</name>
</gene>
<evidence type="ECO:0000256" key="3">
    <source>
        <dbReference type="ARBA" id="ARBA00022946"/>
    </source>
</evidence>
<keyword evidence="7" id="KW-1185">Reference proteome</keyword>
<evidence type="ECO:0000256" key="5">
    <source>
        <dbReference type="SAM" id="MobiDB-lite"/>
    </source>
</evidence>
<dbReference type="Proteomes" id="UP001433268">
    <property type="component" value="Unassembled WGS sequence"/>
</dbReference>